<dbReference type="InterPro" id="IPR036365">
    <property type="entry name" value="PGBD-like_sf"/>
</dbReference>
<feature type="active site" description="Proton donor/acceptor" evidence="7">
    <location>
        <position position="440"/>
    </location>
</feature>
<dbReference type="InterPro" id="IPR002477">
    <property type="entry name" value="Peptidoglycan-bd-like"/>
</dbReference>
<dbReference type="Gene3D" id="2.40.440.10">
    <property type="entry name" value="L,D-transpeptidase catalytic domain-like"/>
    <property type="match status" value="1"/>
</dbReference>
<dbReference type="InterPro" id="IPR036366">
    <property type="entry name" value="PGBDSf"/>
</dbReference>
<dbReference type="InterPro" id="IPR052905">
    <property type="entry name" value="LD-transpeptidase_YkuD-like"/>
</dbReference>
<evidence type="ECO:0000256" key="5">
    <source>
        <dbReference type="ARBA" id="ARBA00022984"/>
    </source>
</evidence>
<evidence type="ECO:0000256" key="6">
    <source>
        <dbReference type="ARBA" id="ARBA00023316"/>
    </source>
</evidence>
<dbReference type="InterPro" id="IPR005490">
    <property type="entry name" value="LD_TPept_cat_dom"/>
</dbReference>
<accession>A0ABW5X5V9</accession>
<dbReference type="Gene3D" id="1.10.101.10">
    <property type="entry name" value="PGBD-like superfamily/PGBD"/>
    <property type="match status" value="1"/>
</dbReference>
<dbReference type="Pfam" id="PF20142">
    <property type="entry name" value="Scaffold"/>
    <property type="match status" value="1"/>
</dbReference>
<sequence>MKHICAYSIFLVLFLASSCKNKEKLGVEERNDVKEVFELTSAKQIQDYFIKIDSTSAEYGSPLYSFYSENDFQPVWNSRELREDLFRNIETIEKEGLYAEDYNLESLKNTLSNLDEISEKKRFDLEILLTQSYFTLAHDLYYGKLDPKKIFEIWGIDRDTIDLSQSLKTALKAEAISKELEKLKPTSPIYYSLKRNLQDYKNLANKKDSLQLIPSGKIVRPGDKEPRIPLVKTRLKNLGYFKETSDSIEDNFTSELQDAIKNFQEDHLLEIDGLIGNNTIKNLNYSAEDRYHQLLVNLERWRWFPRNLGEHYILINIPEYHLSVVKEGDTVARHDVMVGVQARETPVFSDHIDYVVYNPTWTIPPTIKKNDVIPGARKNLGYLADRNIEVYQGGNKLDPQNIDWSSNAPYNFTYRQEAGPSNPLGRVKIIYPNKYLIYLHDTPSRDLFSKNSRARSSGCVRVQGALDLAEYLLDDQKKYDHDEIEEILASGKTKEIKVKKDVSVHHLYWTAVVKDKNLQFVDDVYDQDEKIWKLLQPTNLKK</sequence>
<protein>
    <submittedName>
        <fullName evidence="9">Murein L,D-transpeptidase</fullName>
    </submittedName>
</protein>
<evidence type="ECO:0000256" key="4">
    <source>
        <dbReference type="ARBA" id="ARBA00022960"/>
    </source>
</evidence>
<dbReference type="InterPro" id="IPR038063">
    <property type="entry name" value="Transpep_catalytic_dom"/>
</dbReference>
<evidence type="ECO:0000256" key="7">
    <source>
        <dbReference type="PROSITE-ProRule" id="PRU01373"/>
    </source>
</evidence>
<dbReference type="PROSITE" id="PS51257">
    <property type="entry name" value="PROKAR_LIPOPROTEIN"/>
    <property type="match status" value="1"/>
</dbReference>
<keyword evidence="4 7" id="KW-0133">Cell shape</keyword>
<comment type="caution">
    <text evidence="9">The sequence shown here is derived from an EMBL/GenBank/DDBJ whole genome shotgun (WGS) entry which is preliminary data.</text>
</comment>
<evidence type="ECO:0000313" key="9">
    <source>
        <dbReference type="EMBL" id="MFD2833907.1"/>
    </source>
</evidence>
<keyword evidence="3" id="KW-0808">Transferase</keyword>
<keyword evidence="6 7" id="KW-0961">Cell wall biogenesis/degradation</keyword>
<dbReference type="Pfam" id="PF03734">
    <property type="entry name" value="YkuD"/>
    <property type="match status" value="1"/>
</dbReference>
<evidence type="ECO:0000256" key="2">
    <source>
        <dbReference type="ARBA" id="ARBA00005992"/>
    </source>
</evidence>
<dbReference type="SUPFAM" id="SSF47090">
    <property type="entry name" value="PGBD-like"/>
    <property type="match status" value="1"/>
</dbReference>
<dbReference type="Pfam" id="PF01471">
    <property type="entry name" value="PG_binding_1"/>
    <property type="match status" value="1"/>
</dbReference>
<dbReference type="SUPFAM" id="SSF141523">
    <property type="entry name" value="L,D-transpeptidase catalytic domain-like"/>
    <property type="match status" value="1"/>
</dbReference>
<evidence type="ECO:0000256" key="3">
    <source>
        <dbReference type="ARBA" id="ARBA00022679"/>
    </source>
</evidence>
<keyword evidence="10" id="KW-1185">Reference proteome</keyword>
<dbReference type="PROSITE" id="PS52029">
    <property type="entry name" value="LD_TPASE"/>
    <property type="match status" value="1"/>
</dbReference>
<dbReference type="InterPro" id="IPR045380">
    <property type="entry name" value="LD_TPept_scaffold_dom"/>
</dbReference>
<reference evidence="10" key="1">
    <citation type="journal article" date="2019" name="Int. J. Syst. Evol. Microbiol.">
        <title>The Global Catalogue of Microorganisms (GCM) 10K type strain sequencing project: providing services to taxonomists for standard genome sequencing and annotation.</title>
        <authorList>
            <consortium name="The Broad Institute Genomics Platform"/>
            <consortium name="The Broad Institute Genome Sequencing Center for Infectious Disease"/>
            <person name="Wu L."/>
            <person name="Ma J."/>
        </authorList>
    </citation>
    <scope>NUCLEOTIDE SEQUENCE [LARGE SCALE GENOMIC DNA]</scope>
    <source>
        <strain evidence="10">KCTC 52925</strain>
    </source>
</reference>
<evidence type="ECO:0000256" key="1">
    <source>
        <dbReference type="ARBA" id="ARBA00004752"/>
    </source>
</evidence>
<keyword evidence="5 7" id="KW-0573">Peptidoglycan synthesis</keyword>
<proteinExistence type="inferred from homology"/>
<feature type="domain" description="L,D-TPase catalytic" evidence="8">
    <location>
        <begin position="311"/>
        <end position="487"/>
    </location>
</feature>
<organism evidence="9 10">
    <name type="scientific">Christiangramia antarctica</name>
    <dbReference type="NCBI Taxonomy" id="2058158"/>
    <lineage>
        <taxon>Bacteria</taxon>
        <taxon>Pseudomonadati</taxon>
        <taxon>Bacteroidota</taxon>
        <taxon>Flavobacteriia</taxon>
        <taxon>Flavobacteriales</taxon>
        <taxon>Flavobacteriaceae</taxon>
        <taxon>Christiangramia</taxon>
    </lineage>
</organism>
<dbReference type="PANTHER" id="PTHR41533">
    <property type="entry name" value="L,D-TRANSPEPTIDASE HI_1667-RELATED"/>
    <property type="match status" value="1"/>
</dbReference>
<comment type="pathway">
    <text evidence="1 7">Cell wall biogenesis; peptidoglycan biosynthesis.</text>
</comment>
<dbReference type="Proteomes" id="UP001597438">
    <property type="component" value="Unassembled WGS sequence"/>
</dbReference>
<feature type="active site" description="Nucleophile" evidence="7">
    <location>
        <position position="459"/>
    </location>
</feature>
<dbReference type="CDD" id="cd16913">
    <property type="entry name" value="YkuD_like"/>
    <property type="match status" value="1"/>
</dbReference>
<gene>
    <name evidence="9" type="ORF">ACFSYS_11455</name>
</gene>
<evidence type="ECO:0000259" key="8">
    <source>
        <dbReference type="PROSITE" id="PS52029"/>
    </source>
</evidence>
<evidence type="ECO:0000313" key="10">
    <source>
        <dbReference type="Proteomes" id="UP001597438"/>
    </source>
</evidence>
<dbReference type="EMBL" id="JBHUOJ010000026">
    <property type="protein sequence ID" value="MFD2833907.1"/>
    <property type="molecule type" value="Genomic_DNA"/>
</dbReference>
<name>A0ABW5X5V9_9FLAO</name>
<dbReference type="RefSeq" id="WP_251739220.1">
    <property type="nucleotide sequence ID" value="NZ_JBHUOJ010000026.1"/>
</dbReference>
<comment type="similarity">
    <text evidence="2">Belongs to the YkuD family.</text>
</comment>
<dbReference type="PANTHER" id="PTHR41533:SF2">
    <property type="entry name" value="BLR7131 PROTEIN"/>
    <property type="match status" value="1"/>
</dbReference>